<dbReference type="PROSITE" id="PS01124">
    <property type="entry name" value="HTH_ARAC_FAMILY_2"/>
    <property type="match status" value="1"/>
</dbReference>
<dbReference type="InterPro" id="IPR018060">
    <property type="entry name" value="HTH_AraC"/>
</dbReference>
<keyword evidence="1" id="KW-0805">Transcription regulation</keyword>
<evidence type="ECO:0000256" key="1">
    <source>
        <dbReference type="ARBA" id="ARBA00023015"/>
    </source>
</evidence>
<comment type="caution">
    <text evidence="5">The sequence shown here is derived from an EMBL/GenBank/DDBJ whole genome shotgun (WGS) entry which is preliminary data.</text>
</comment>
<dbReference type="Pfam" id="PF12833">
    <property type="entry name" value="HTH_18"/>
    <property type="match status" value="1"/>
</dbReference>
<protein>
    <submittedName>
        <fullName evidence="5">Transcriptional regulator</fullName>
    </submittedName>
</protein>
<feature type="domain" description="HTH araC/xylS-type" evidence="4">
    <location>
        <begin position="213"/>
        <end position="311"/>
    </location>
</feature>
<dbReference type="EMBL" id="MJMI01000073">
    <property type="protein sequence ID" value="OLQ94639.1"/>
    <property type="molecule type" value="Genomic_DNA"/>
</dbReference>
<dbReference type="SUPFAM" id="SSF46689">
    <property type="entry name" value="Homeodomain-like"/>
    <property type="match status" value="2"/>
</dbReference>
<proteinExistence type="predicted"/>
<reference evidence="5 6" key="1">
    <citation type="submission" date="2016-09" db="EMBL/GenBank/DDBJ databases">
        <title>Genomic Taxonomy of the Vibrionaceae.</title>
        <authorList>
            <person name="Gonzalez-Castillo A."/>
            <person name="Gomez-Gil B."/>
            <person name="Enciso-Ibarra K."/>
        </authorList>
    </citation>
    <scope>NUCLEOTIDE SEQUENCE [LARGE SCALE GENOMIC DNA]</scope>
    <source>
        <strain evidence="5 6">CAIM 1731</strain>
    </source>
</reference>
<evidence type="ECO:0000313" key="5">
    <source>
        <dbReference type="EMBL" id="OLQ94639.1"/>
    </source>
</evidence>
<evidence type="ECO:0000259" key="4">
    <source>
        <dbReference type="PROSITE" id="PS01124"/>
    </source>
</evidence>
<keyword evidence="6" id="KW-1185">Reference proteome</keyword>
<dbReference type="PANTHER" id="PTHR43280:SF2">
    <property type="entry name" value="HTH-TYPE TRANSCRIPTIONAL REGULATOR EXSA"/>
    <property type="match status" value="1"/>
</dbReference>
<dbReference type="Gene3D" id="3.40.50.880">
    <property type="match status" value="1"/>
</dbReference>
<dbReference type="SMART" id="SM00342">
    <property type="entry name" value="HTH_ARAC"/>
    <property type="match status" value="1"/>
</dbReference>
<dbReference type="InterPro" id="IPR029062">
    <property type="entry name" value="Class_I_gatase-like"/>
</dbReference>
<dbReference type="PRINTS" id="PR00032">
    <property type="entry name" value="HTHARAC"/>
</dbReference>
<keyword evidence="3" id="KW-0804">Transcription</keyword>
<keyword evidence="2" id="KW-0238">DNA-binding</keyword>
<dbReference type="SUPFAM" id="SSF52317">
    <property type="entry name" value="Class I glutamine amidotransferase-like"/>
    <property type="match status" value="1"/>
</dbReference>
<dbReference type="InterPro" id="IPR018062">
    <property type="entry name" value="HTH_AraC-typ_CS"/>
</dbReference>
<dbReference type="Gene3D" id="1.10.10.60">
    <property type="entry name" value="Homeodomain-like"/>
    <property type="match status" value="2"/>
</dbReference>
<evidence type="ECO:0000256" key="2">
    <source>
        <dbReference type="ARBA" id="ARBA00023125"/>
    </source>
</evidence>
<name>A0ABX3FKB0_9VIBR</name>
<gene>
    <name evidence="5" type="ORF">BIY21_08360</name>
</gene>
<dbReference type="PANTHER" id="PTHR43280">
    <property type="entry name" value="ARAC-FAMILY TRANSCRIPTIONAL REGULATOR"/>
    <property type="match status" value="1"/>
</dbReference>
<evidence type="ECO:0000313" key="6">
    <source>
        <dbReference type="Proteomes" id="UP000186206"/>
    </source>
</evidence>
<dbReference type="Proteomes" id="UP000186206">
    <property type="component" value="Unassembled WGS sequence"/>
</dbReference>
<organism evidence="5 6">
    <name type="scientific">Vibrio ponticus</name>
    <dbReference type="NCBI Taxonomy" id="265668"/>
    <lineage>
        <taxon>Bacteria</taxon>
        <taxon>Pseudomonadati</taxon>
        <taxon>Pseudomonadota</taxon>
        <taxon>Gammaproteobacteria</taxon>
        <taxon>Vibrionales</taxon>
        <taxon>Vibrionaceae</taxon>
        <taxon>Vibrio</taxon>
    </lineage>
</organism>
<evidence type="ECO:0000256" key="3">
    <source>
        <dbReference type="ARBA" id="ARBA00023163"/>
    </source>
</evidence>
<sequence length="315" mass="35204">MSQMDNLRSDMDKGRIKVVILETEHVMESAAAGISDILAVANYVLDAPLFMVTKVNCSELPVESVPDVVFIPPRKIGADIHYDPTLLTTLKQWHGQGCTVAANCASVFWLGYAGLLENRAATTHWKLCDQLASEFPAMADVKRHEMVVDEGSVVTGSGLFAFQDLALHLIARYAGFDLAKEVADICLLDFSGRLQAYYERFLPDLSHGNALVLKAQQYCHHTPLDEQSNKAMADICCVSEKTLTRAFKKVLNLTPQQYRLNYKMDVAKREMNINKSTVEQVAFLLGYNDVSNFTRVFKKVVGITPTHYRSRFATD</sequence>
<dbReference type="Pfam" id="PF01965">
    <property type="entry name" value="DJ-1_PfpI"/>
    <property type="match status" value="1"/>
</dbReference>
<dbReference type="InterPro" id="IPR002818">
    <property type="entry name" value="DJ-1/PfpI"/>
</dbReference>
<dbReference type="InterPro" id="IPR009057">
    <property type="entry name" value="Homeodomain-like_sf"/>
</dbReference>
<dbReference type="InterPro" id="IPR020449">
    <property type="entry name" value="Tscrpt_reg_AraC-type_HTH"/>
</dbReference>
<dbReference type="PROSITE" id="PS00041">
    <property type="entry name" value="HTH_ARAC_FAMILY_1"/>
    <property type="match status" value="1"/>
</dbReference>
<accession>A0ABX3FKB0</accession>